<evidence type="ECO:0000256" key="6">
    <source>
        <dbReference type="ARBA" id="ARBA00022989"/>
    </source>
</evidence>
<keyword evidence="7 9" id="KW-0472">Membrane</keyword>
<evidence type="ECO:0000313" key="11">
    <source>
        <dbReference type="EMBL" id="KHJ53159.1"/>
    </source>
</evidence>
<feature type="transmembrane region" description="Helical" evidence="9">
    <location>
        <begin position="7"/>
        <end position="32"/>
    </location>
</feature>
<reference evidence="11 12" key="1">
    <citation type="submission" date="2014-09" db="EMBL/GenBank/DDBJ databases">
        <title>Isolation and characterization of Aurantimonas altamirensis ON-56566 from clinical sample following a dog bite.</title>
        <authorList>
            <person name="Eshaghi A."/>
            <person name="Li A."/>
            <person name="Shahinas D."/>
            <person name="Bahn P."/>
            <person name="Kus J.V."/>
            <person name="Patel S.N."/>
        </authorList>
    </citation>
    <scope>NUCLEOTIDE SEQUENCE [LARGE SCALE GENOMIC DNA]</scope>
    <source>
        <strain evidence="11 12">ON-56566</strain>
    </source>
</reference>
<evidence type="ECO:0000256" key="7">
    <source>
        <dbReference type="ARBA" id="ARBA00023136"/>
    </source>
</evidence>
<feature type="transmembrane region" description="Helical" evidence="9">
    <location>
        <begin position="96"/>
        <end position="117"/>
    </location>
</feature>
<evidence type="ECO:0000256" key="3">
    <source>
        <dbReference type="ARBA" id="ARBA00022475"/>
    </source>
</evidence>
<comment type="subcellular location">
    <subcellularLocation>
        <location evidence="1 9">Cell inner membrane</location>
        <topology evidence="1 9">Multi-pass membrane protein</topology>
    </subcellularLocation>
</comment>
<comment type="subunit">
    <text evidence="9">The complex comprises the extracytoplasmic solute receptor protein and the two transmembrane proteins.</text>
</comment>
<sequence>MRKALDALYGVSLVGACLSMVLIAALVSVQVLGRVVDRVAVLLGGARYGFAIPSLAEIGGFLFVAAAFLALPAALRSAGHVRVTLALRLFGDRGDRVMSILVLVIGLGLAAFAAWAIGVQTLASFQRGSVSYGLVAISLWIPQAVMTLGLTIFVIALLDELVTALSGREPAFRRIEKEREAGEGAH</sequence>
<dbReference type="OrthoDB" id="9797534at2"/>
<evidence type="ECO:0000256" key="9">
    <source>
        <dbReference type="RuleBase" id="RU369079"/>
    </source>
</evidence>
<evidence type="ECO:0000256" key="5">
    <source>
        <dbReference type="ARBA" id="ARBA00022692"/>
    </source>
</evidence>
<gene>
    <name evidence="11" type="ORF">LA66_19290</name>
</gene>
<dbReference type="PANTHER" id="PTHR35011:SF10">
    <property type="entry name" value="TRAP TRANSPORTER SMALL PERMEASE PROTEIN"/>
    <property type="match status" value="1"/>
</dbReference>
<keyword evidence="6 9" id="KW-1133">Transmembrane helix</keyword>
<name>A0A0B1PYL1_9HYPH</name>
<dbReference type="EMBL" id="JRFJ01000007">
    <property type="protein sequence ID" value="KHJ53159.1"/>
    <property type="molecule type" value="Genomic_DNA"/>
</dbReference>
<comment type="function">
    <text evidence="9">Part of the tripartite ATP-independent periplasmic (TRAP) transport system.</text>
</comment>
<accession>A0A0B1PYL1</accession>
<dbReference type="GO" id="GO:0015740">
    <property type="term" value="P:C4-dicarboxylate transport"/>
    <property type="evidence" value="ECO:0007669"/>
    <property type="project" value="TreeGrafter"/>
</dbReference>
<dbReference type="PROSITE" id="PS51257">
    <property type="entry name" value="PROKAR_LIPOPROTEIN"/>
    <property type="match status" value="1"/>
</dbReference>
<keyword evidence="4 9" id="KW-0997">Cell inner membrane</keyword>
<evidence type="ECO:0000259" key="10">
    <source>
        <dbReference type="Pfam" id="PF04290"/>
    </source>
</evidence>
<dbReference type="InterPro" id="IPR007387">
    <property type="entry name" value="TRAP_DctQ"/>
</dbReference>
<keyword evidence="2 9" id="KW-0813">Transport</keyword>
<feature type="transmembrane region" description="Helical" evidence="9">
    <location>
        <begin position="52"/>
        <end position="75"/>
    </location>
</feature>
<dbReference type="GO" id="GO:0022857">
    <property type="term" value="F:transmembrane transporter activity"/>
    <property type="evidence" value="ECO:0007669"/>
    <property type="project" value="UniProtKB-UniRule"/>
</dbReference>
<organism evidence="11 12">
    <name type="scientific">Aureimonas altamirensis</name>
    <dbReference type="NCBI Taxonomy" id="370622"/>
    <lineage>
        <taxon>Bacteria</taxon>
        <taxon>Pseudomonadati</taxon>
        <taxon>Pseudomonadota</taxon>
        <taxon>Alphaproteobacteria</taxon>
        <taxon>Hyphomicrobiales</taxon>
        <taxon>Aurantimonadaceae</taxon>
        <taxon>Aureimonas</taxon>
    </lineage>
</organism>
<dbReference type="PANTHER" id="PTHR35011">
    <property type="entry name" value="2,3-DIKETO-L-GULONATE TRAP TRANSPORTER SMALL PERMEASE PROTEIN YIAM"/>
    <property type="match status" value="1"/>
</dbReference>
<evidence type="ECO:0000256" key="8">
    <source>
        <dbReference type="ARBA" id="ARBA00038436"/>
    </source>
</evidence>
<dbReference type="InterPro" id="IPR055348">
    <property type="entry name" value="DctQ"/>
</dbReference>
<dbReference type="STRING" id="370622.LA66_19290"/>
<comment type="caution">
    <text evidence="11">The sequence shown here is derived from an EMBL/GenBank/DDBJ whole genome shotgun (WGS) entry which is preliminary data.</text>
</comment>
<dbReference type="Proteomes" id="UP000030826">
    <property type="component" value="Unassembled WGS sequence"/>
</dbReference>
<keyword evidence="5 9" id="KW-0812">Transmembrane</keyword>
<comment type="similarity">
    <text evidence="8 9">Belongs to the TRAP transporter small permease family.</text>
</comment>
<feature type="transmembrane region" description="Helical" evidence="9">
    <location>
        <begin position="137"/>
        <end position="158"/>
    </location>
</feature>
<dbReference type="GO" id="GO:0005886">
    <property type="term" value="C:plasma membrane"/>
    <property type="evidence" value="ECO:0007669"/>
    <property type="project" value="UniProtKB-SubCell"/>
</dbReference>
<dbReference type="Pfam" id="PF04290">
    <property type="entry name" value="DctQ"/>
    <property type="match status" value="1"/>
</dbReference>
<feature type="domain" description="Tripartite ATP-independent periplasmic transporters DctQ component" evidence="10">
    <location>
        <begin position="46"/>
        <end position="165"/>
    </location>
</feature>
<evidence type="ECO:0000256" key="1">
    <source>
        <dbReference type="ARBA" id="ARBA00004429"/>
    </source>
</evidence>
<keyword evidence="3" id="KW-1003">Cell membrane</keyword>
<evidence type="ECO:0000313" key="12">
    <source>
        <dbReference type="Proteomes" id="UP000030826"/>
    </source>
</evidence>
<dbReference type="RefSeq" id="WP_039195878.1">
    <property type="nucleotide sequence ID" value="NZ_JRFJ01000007.1"/>
</dbReference>
<protein>
    <recommendedName>
        <fullName evidence="9">TRAP transporter small permease protein</fullName>
    </recommendedName>
</protein>
<evidence type="ECO:0000256" key="4">
    <source>
        <dbReference type="ARBA" id="ARBA00022519"/>
    </source>
</evidence>
<proteinExistence type="inferred from homology"/>
<evidence type="ECO:0000256" key="2">
    <source>
        <dbReference type="ARBA" id="ARBA00022448"/>
    </source>
</evidence>
<dbReference type="AlphaFoldDB" id="A0A0B1PYL1"/>